<keyword evidence="2" id="KW-1185">Reference proteome</keyword>
<evidence type="ECO:0000313" key="1">
    <source>
        <dbReference type="EMBL" id="MBM0230769.1"/>
    </source>
</evidence>
<accession>A0ABS1XNJ6</accession>
<reference evidence="1 2" key="1">
    <citation type="submission" date="2021-01" db="EMBL/GenBank/DDBJ databases">
        <title>Draft genome sequence of Micromonospora sp. strain STR1_7.</title>
        <authorList>
            <person name="Karlyshev A."/>
            <person name="Jawad R."/>
        </authorList>
    </citation>
    <scope>NUCLEOTIDE SEQUENCE [LARGE SCALE GENOMIC DNA]</scope>
    <source>
        <strain evidence="1 2">STR1-7</strain>
    </source>
</reference>
<dbReference type="EMBL" id="JAEVHM010000003">
    <property type="protein sequence ID" value="MBM0230769.1"/>
    <property type="molecule type" value="Genomic_DNA"/>
</dbReference>
<evidence type="ECO:0000313" key="2">
    <source>
        <dbReference type="Proteomes" id="UP000601027"/>
    </source>
</evidence>
<organism evidence="1 2">
    <name type="scientific">Micromonospora parastrephiae</name>
    <dbReference type="NCBI Taxonomy" id="2806101"/>
    <lineage>
        <taxon>Bacteria</taxon>
        <taxon>Bacillati</taxon>
        <taxon>Actinomycetota</taxon>
        <taxon>Actinomycetes</taxon>
        <taxon>Micromonosporales</taxon>
        <taxon>Micromonosporaceae</taxon>
        <taxon>Micromonospora</taxon>
    </lineage>
</organism>
<dbReference type="InterPro" id="IPR005506">
    <property type="entry name" value="DUF312_ALF"/>
</dbReference>
<dbReference type="Pfam" id="PF03752">
    <property type="entry name" value="ALF"/>
    <property type="match status" value="1"/>
</dbReference>
<name>A0ABS1XNJ6_9ACTN</name>
<dbReference type="Proteomes" id="UP000601027">
    <property type="component" value="Unassembled WGS sequence"/>
</dbReference>
<sequence length="369" mass="39546">MPGFTLHPFTLLTASTVFMILPVTVQPAITTPINAALHAVAGPSDATDRYRALVRRLADNDPRWEVQTAAWSALISDVPTAVTDFLSPGGGYEKARARASQNASRNALVISRTISTTTATTSPIVHLTAIRASYGTLAEKDRYVRTGLKEAQDLDAKHSPVEQARQQAQQDRDYVADIALHGSGAWVRAAAQRAIQKSTDNDIQEFFKYSWASAAGCDLQAFRMNLVEQDLAYRHRLAQLIVLAQQAQHAYEQASEAAKAKAAAEARLAWSTAADTAAATQASWLANQQLAAAQAQSWQQVHDFAVTASTQQDWPTIADNAAGTSGSWSDEVAWAQSQAAEWTAVYESAKASADALPGANPTVSPSPTA</sequence>
<comment type="caution">
    <text evidence="1">The sequence shown here is derived from an EMBL/GenBank/DDBJ whole genome shotgun (WGS) entry which is preliminary data.</text>
</comment>
<gene>
    <name evidence="1" type="ORF">JNW91_02070</name>
</gene>
<protein>
    <submittedName>
        <fullName evidence="1">ALF repeat-containing protein</fullName>
    </submittedName>
</protein>
<proteinExistence type="predicted"/>